<dbReference type="InterPro" id="IPR041726">
    <property type="entry name" value="ACAD10_11_N"/>
</dbReference>
<sequence length="377" mass="42340">MPSEPAVEDIDRLQHSSRDVSTLPGVMSDWLSTVMPGGVAPEITVESGVDSNGMSSETIILTGRWDEDGRPREQKWVARVAPTEQDVPVFASYRMDHQFDVIRLVGEQTDVPVPPVRWLEATGSVLGTQFFLMDYVEGRVPPDVMPYTFGNNWFADAPAESQRELQDTTVEVIAKLHAIPEPEKTFGFLNDGSDSNALRRNLNWLKSWYEFAVPDIGRSSLVERGLDWLEAHWPADVAAADPVLIWGDSRVGNVLYDGFRPAAVLDWEMATLGPREMDVAWIIFAHTVFQELAQMAGMPGLPDVMREEDVRAVYAKHTGVEVADLHWFYVYSGVIWACVFMRTNARRVRFGEIEKPDDVEALFFHGSVLKRLIGDDA</sequence>
<comment type="caution">
    <text evidence="2">The sequence shown here is derived from an EMBL/GenBank/DDBJ whole genome shotgun (WGS) entry which is preliminary data.</text>
</comment>
<gene>
    <name evidence="2" type="ORF">C8E89_113124</name>
</gene>
<evidence type="ECO:0000313" key="2">
    <source>
        <dbReference type="EMBL" id="PXX06611.1"/>
    </source>
</evidence>
<dbReference type="RefSeq" id="WP_110317823.1">
    <property type="nucleotide sequence ID" value="NZ_QJJU01000013.1"/>
</dbReference>
<reference evidence="2 3" key="2">
    <citation type="submission" date="2018-06" db="EMBL/GenBank/DDBJ databases">
        <title>Sequencing of bacterial isolates from soil warming experiment in Harvard Forest, Massachusetts, USA.</title>
        <authorList>
            <person name="Deangelis K.PhD."/>
        </authorList>
    </citation>
    <scope>NUCLEOTIDE SEQUENCE [LARGE SCALE GENOMIC DNA]</scope>
    <source>
        <strain evidence="2 3">GAS496</strain>
    </source>
</reference>
<name>A0A318HDB5_9MYCO</name>
<reference evidence="3" key="1">
    <citation type="submission" date="2018-05" db="EMBL/GenBank/DDBJ databases">
        <authorList>
            <person name="Deangelis K."/>
            <person name="Huntemann M."/>
            <person name="Clum A."/>
            <person name="Pillay M."/>
            <person name="Palaniappan K."/>
            <person name="Varghese N."/>
            <person name="Mikhailova N."/>
            <person name="Stamatis D."/>
            <person name="Reddy T."/>
            <person name="Daum C."/>
            <person name="Shapiro N."/>
            <person name="Ivanova N."/>
            <person name="Kyrpides N."/>
            <person name="Woyke T."/>
        </authorList>
    </citation>
    <scope>NUCLEOTIDE SEQUENCE [LARGE SCALE GENOMIC DNA]</scope>
    <source>
        <strain evidence="3">GAS496</strain>
    </source>
</reference>
<dbReference type="AlphaFoldDB" id="A0A318HDB5"/>
<organism evidence="2 3">
    <name type="scientific">Mycolicibacterium moriokaense</name>
    <dbReference type="NCBI Taxonomy" id="39691"/>
    <lineage>
        <taxon>Bacteria</taxon>
        <taxon>Bacillati</taxon>
        <taxon>Actinomycetota</taxon>
        <taxon>Actinomycetes</taxon>
        <taxon>Mycobacteriales</taxon>
        <taxon>Mycobacteriaceae</taxon>
        <taxon>Mycolicibacterium</taxon>
    </lineage>
</organism>
<proteinExistence type="predicted"/>
<dbReference type="EMBL" id="QJJU01000013">
    <property type="protein sequence ID" value="PXX06611.1"/>
    <property type="molecule type" value="Genomic_DNA"/>
</dbReference>
<keyword evidence="3" id="KW-1185">Reference proteome</keyword>
<dbReference type="OrthoDB" id="3339041at2"/>
<dbReference type="InterPro" id="IPR011009">
    <property type="entry name" value="Kinase-like_dom_sf"/>
</dbReference>
<accession>A0A318HDB5</accession>
<keyword evidence="2" id="KW-0808">Transferase</keyword>
<dbReference type="PANTHER" id="PTHR21310">
    <property type="entry name" value="AMINOGLYCOSIDE PHOSPHOTRANSFERASE-RELATED-RELATED"/>
    <property type="match status" value="1"/>
</dbReference>
<keyword evidence="2" id="KW-0418">Kinase</keyword>
<dbReference type="SUPFAM" id="SSF56112">
    <property type="entry name" value="Protein kinase-like (PK-like)"/>
    <property type="match status" value="1"/>
</dbReference>
<dbReference type="PANTHER" id="PTHR21310:SF40">
    <property type="entry name" value="AMINOGLYCOSIDE PHOSPHOTRANSFERASE DOMAIN-CONTAINING PROTEIN-RELATED"/>
    <property type="match status" value="1"/>
</dbReference>
<feature type="domain" description="Aminoglycoside phosphotransferase" evidence="1">
    <location>
        <begin position="74"/>
        <end position="285"/>
    </location>
</feature>
<dbReference type="InterPro" id="IPR002575">
    <property type="entry name" value="Aminoglycoside_PTrfase"/>
</dbReference>
<protein>
    <submittedName>
        <fullName evidence="2">Aminoglycoside phosphotransferase (APT) family kinase protein</fullName>
    </submittedName>
</protein>
<dbReference type="GO" id="GO:0016301">
    <property type="term" value="F:kinase activity"/>
    <property type="evidence" value="ECO:0007669"/>
    <property type="project" value="UniProtKB-KW"/>
</dbReference>
<dbReference type="Pfam" id="PF01636">
    <property type="entry name" value="APH"/>
    <property type="match status" value="1"/>
</dbReference>
<dbReference type="InterPro" id="IPR051678">
    <property type="entry name" value="AGP_Transferase"/>
</dbReference>
<dbReference type="Gene3D" id="3.30.200.20">
    <property type="entry name" value="Phosphorylase Kinase, domain 1"/>
    <property type="match status" value="1"/>
</dbReference>
<dbReference type="Proteomes" id="UP000247781">
    <property type="component" value="Unassembled WGS sequence"/>
</dbReference>
<dbReference type="Gene3D" id="3.90.1200.10">
    <property type="match status" value="1"/>
</dbReference>
<dbReference type="CDD" id="cd05154">
    <property type="entry name" value="ACAD10_11_N-like"/>
    <property type="match status" value="1"/>
</dbReference>
<evidence type="ECO:0000259" key="1">
    <source>
        <dbReference type="Pfam" id="PF01636"/>
    </source>
</evidence>
<evidence type="ECO:0000313" key="3">
    <source>
        <dbReference type="Proteomes" id="UP000247781"/>
    </source>
</evidence>